<evidence type="ECO:0000313" key="9">
    <source>
        <dbReference type="EMBL" id="ODQ83241.1"/>
    </source>
</evidence>
<dbReference type="Pfam" id="PF00635">
    <property type="entry name" value="Motile_Sperm"/>
    <property type="match status" value="1"/>
</dbReference>
<evidence type="ECO:0000256" key="7">
    <source>
        <dbReference type="SAM" id="Phobius"/>
    </source>
</evidence>
<evidence type="ECO:0000256" key="4">
    <source>
        <dbReference type="ARBA" id="ARBA00022989"/>
    </source>
</evidence>
<reference evidence="10" key="1">
    <citation type="submission" date="2016-05" db="EMBL/GenBank/DDBJ databases">
        <title>Comparative genomics of biotechnologically important yeasts.</title>
        <authorList>
            <consortium name="DOE Joint Genome Institute"/>
            <person name="Riley R."/>
            <person name="Haridas S."/>
            <person name="Wolfe K.H."/>
            <person name="Lopes M.R."/>
            <person name="Hittinger C.T."/>
            <person name="Goker M."/>
            <person name="Salamov A."/>
            <person name="Wisecaver J."/>
            <person name="Long T.M."/>
            <person name="Aerts A.L."/>
            <person name="Barry K."/>
            <person name="Choi C."/>
            <person name="Clum A."/>
            <person name="Coughlan A.Y."/>
            <person name="Deshpande S."/>
            <person name="Douglass A.P."/>
            <person name="Hanson S.J."/>
            <person name="Klenk H.-P."/>
            <person name="Labutti K."/>
            <person name="Lapidus A."/>
            <person name="Lindquist E."/>
            <person name="Lipzen A."/>
            <person name="Meier-Kolthoff J.P."/>
            <person name="Ohm R.A."/>
            <person name="Otillar R.P."/>
            <person name="Pangilinan J."/>
            <person name="Peng Y."/>
            <person name="Rokas A."/>
            <person name="Rosa C.A."/>
            <person name="Scheuner C."/>
            <person name="Sibirny A.A."/>
            <person name="Slot J.C."/>
            <person name="Stielow J.B."/>
            <person name="Sun H."/>
            <person name="Kurtzman C.P."/>
            <person name="Blackwell M."/>
            <person name="Grigoriev I.V."/>
            <person name="Jeffries T.W."/>
        </authorList>
    </citation>
    <scope>NUCLEOTIDE SEQUENCE [LARGE SCALE GENOMIC DNA]</scope>
    <source>
        <strain evidence="10">NRRL Y-12698</strain>
    </source>
</reference>
<accession>A0A1E3R037</accession>
<dbReference type="GO" id="GO:0005886">
    <property type="term" value="C:plasma membrane"/>
    <property type="evidence" value="ECO:0007669"/>
    <property type="project" value="TreeGrafter"/>
</dbReference>
<dbReference type="GeneID" id="30145665"/>
<feature type="domain" description="MSP" evidence="8">
    <location>
        <begin position="14"/>
        <end position="140"/>
    </location>
</feature>
<dbReference type="PANTHER" id="PTHR10809:SF6">
    <property type="entry name" value="AT11025P-RELATED"/>
    <property type="match status" value="1"/>
</dbReference>
<evidence type="ECO:0000313" key="10">
    <source>
        <dbReference type="Proteomes" id="UP000094336"/>
    </source>
</evidence>
<keyword evidence="3 7" id="KW-0812">Transmembrane</keyword>
<evidence type="ECO:0000259" key="8">
    <source>
        <dbReference type="PROSITE" id="PS50202"/>
    </source>
</evidence>
<keyword evidence="10" id="KW-1185">Reference proteome</keyword>
<organism evidence="9 10">
    <name type="scientific">Babjeviella inositovora NRRL Y-12698</name>
    <dbReference type="NCBI Taxonomy" id="984486"/>
    <lineage>
        <taxon>Eukaryota</taxon>
        <taxon>Fungi</taxon>
        <taxon>Dikarya</taxon>
        <taxon>Ascomycota</taxon>
        <taxon>Saccharomycotina</taxon>
        <taxon>Pichiomycetes</taxon>
        <taxon>Serinales incertae sedis</taxon>
        <taxon>Babjeviella</taxon>
    </lineage>
</organism>
<dbReference type="OrthoDB" id="264603at2759"/>
<dbReference type="GO" id="GO:0005789">
    <property type="term" value="C:endoplasmic reticulum membrane"/>
    <property type="evidence" value="ECO:0007669"/>
    <property type="project" value="InterPro"/>
</dbReference>
<sequence length="256" mass="27082">MIELFVPVSHIYDSVPRRPYKHRSILLTPPGPFVKPSTEHIVLKNNTDTVLAFKVKTTAPRLYCVRPNASVVAPGEQLDVSIILQGLEEEPAADFACRDKFLVVTLPCPYQLDDANSVSAMWTQLEGEFKSQSKSKKIRVEYVSGSSTAEVAATSAAGVTAAVGAAVAGASTAFNSEKAGNSTLTATAASHKKDLDESNVKIAELNEKLESNKIEATAPKVAGGAVATKDAPPAGALWIGIVALVLMALFLAYTLV</sequence>
<dbReference type="PROSITE" id="PS50202">
    <property type="entry name" value="MSP"/>
    <property type="match status" value="1"/>
</dbReference>
<dbReference type="GO" id="GO:0061817">
    <property type="term" value="P:endoplasmic reticulum-plasma membrane tethering"/>
    <property type="evidence" value="ECO:0007669"/>
    <property type="project" value="TreeGrafter"/>
</dbReference>
<evidence type="ECO:0000256" key="1">
    <source>
        <dbReference type="ARBA" id="ARBA00004211"/>
    </source>
</evidence>
<comment type="subcellular location">
    <subcellularLocation>
        <location evidence="1">Membrane</location>
        <topology evidence="1">Single-pass type IV membrane protein</topology>
    </subcellularLocation>
</comment>
<dbReference type="AlphaFoldDB" id="A0A1E3R037"/>
<gene>
    <name evidence="9" type="ORF">BABINDRAFT_159676</name>
</gene>
<proteinExistence type="inferred from homology"/>
<evidence type="ECO:0000256" key="2">
    <source>
        <dbReference type="ARBA" id="ARBA00008932"/>
    </source>
</evidence>
<dbReference type="STRING" id="984486.A0A1E3R037"/>
<feature type="coiled-coil region" evidence="6">
    <location>
        <begin position="188"/>
        <end position="215"/>
    </location>
</feature>
<comment type="similarity">
    <text evidence="2">Belongs to the VAMP-associated protein (VAP) (TC 9.B.17) family.</text>
</comment>
<evidence type="ECO:0000256" key="3">
    <source>
        <dbReference type="ARBA" id="ARBA00022692"/>
    </source>
</evidence>
<name>A0A1E3R037_9ASCO</name>
<dbReference type="InterPro" id="IPR008962">
    <property type="entry name" value="PapD-like_sf"/>
</dbReference>
<dbReference type="EMBL" id="KV454426">
    <property type="protein sequence ID" value="ODQ83241.1"/>
    <property type="molecule type" value="Genomic_DNA"/>
</dbReference>
<protein>
    <recommendedName>
        <fullName evidence="8">MSP domain-containing protein</fullName>
    </recommendedName>
</protein>
<dbReference type="RefSeq" id="XP_018988569.1">
    <property type="nucleotide sequence ID" value="XM_019127812.1"/>
</dbReference>
<dbReference type="GO" id="GO:0033149">
    <property type="term" value="F:FFAT motif binding"/>
    <property type="evidence" value="ECO:0007669"/>
    <property type="project" value="TreeGrafter"/>
</dbReference>
<keyword evidence="6" id="KW-0175">Coiled coil</keyword>
<dbReference type="SUPFAM" id="SSF49354">
    <property type="entry name" value="PapD-like"/>
    <property type="match status" value="1"/>
</dbReference>
<evidence type="ECO:0000256" key="6">
    <source>
        <dbReference type="SAM" id="Coils"/>
    </source>
</evidence>
<dbReference type="PANTHER" id="PTHR10809">
    <property type="entry name" value="VESICLE-ASSOCIATED MEMBRANE PROTEIN-ASSOCIATED PROTEIN"/>
    <property type="match status" value="1"/>
</dbReference>
<evidence type="ECO:0000256" key="5">
    <source>
        <dbReference type="ARBA" id="ARBA00023136"/>
    </source>
</evidence>
<dbReference type="InterPro" id="IPR013783">
    <property type="entry name" value="Ig-like_fold"/>
</dbReference>
<dbReference type="InterPro" id="IPR016763">
    <property type="entry name" value="VAP"/>
</dbReference>
<dbReference type="GO" id="GO:0090158">
    <property type="term" value="P:endoplasmic reticulum membrane organization"/>
    <property type="evidence" value="ECO:0007669"/>
    <property type="project" value="TreeGrafter"/>
</dbReference>
<dbReference type="Gene3D" id="2.60.40.10">
    <property type="entry name" value="Immunoglobulins"/>
    <property type="match status" value="1"/>
</dbReference>
<feature type="transmembrane region" description="Helical" evidence="7">
    <location>
        <begin position="235"/>
        <end position="255"/>
    </location>
</feature>
<keyword evidence="4 7" id="KW-1133">Transmembrane helix</keyword>
<dbReference type="Proteomes" id="UP000094336">
    <property type="component" value="Unassembled WGS sequence"/>
</dbReference>
<dbReference type="InterPro" id="IPR000535">
    <property type="entry name" value="MSP_dom"/>
</dbReference>
<keyword evidence="5 7" id="KW-0472">Membrane</keyword>